<name>A0A0F9CP98_9ZZZZ</name>
<protein>
    <submittedName>
        <fullName evidence="2">Uncharacterized protein</fullName>
    </submittedName>
</protein>
<organism evidence="2">
    <name type="scientific">marine sediment metagenome</name>
    <dbReference type="NCBI Taxonomy" id="412755"/>
    <lineage>
        <taxon>unclassified sequences</taxon>
        <taxon>metagenomes</taxon>
        <taxon>ecological metagenomes</taxon>
    </lineage>
</organism>
<reference evidence="2" key="1">
    <citation type="journal article" date="2015" name="Nature">
        <title>Complex archaea that bridge the gap between prokaryotes and eukaryotes.</title>
        <authorList>
            <person name="Spang A."/>
            <person name="Saw J.H."/>
            <person name="Jorgensen S.L."/>
            <person name="Zaremba-Niedzwiedzka K."/>
            <person name="Martijn J."/>
            <person name="Lind A.E."/>
            <person name="van Eijk R."/>
            <person name="Schleper C."/>
            <person name="Guy L."/>
            <person name="Ettema T.J."/>
        </authorList>
    </citation>
    <scope>NUCLEOTIDE SEQUENCE</scope>
</reference>
<accession>A0A0F9CP98</accession>
<comment type="caution">
    <text evidence="2">The sequence shown here is derived from an EMBL/GenBank/DDBJ whole genome shotgun (WGS) entry which is preliminary data.</text>
</comment>
<dbReference type="AlphaFoldDB" id="A0A0F9CP98"/>
<proteinExistence type="predicted"/>
<dbReference type="EMBL" id="LAZR01032398">
    <property type="protein sequence ID" value="KKL51004.1"/>
    <property type="molecule type" value="Genomic_DNA"/>
</dbReference>
<evidence type="ECO:0000313" key="2">
    <source>
        <dbReference type="EMBL" id="KKL51004.1"/>
    </source>
</evidence>
<gene>
    <name evidence="2" type="ORF">LCGC14_2299810</name>
</gene>
<sequence length="174" mass="18672">MVGRGSRTPLRSVLGRGKGTGYFSGSSLCLEARPPGWYDCGVQRPEVVGNTAQGPMIDMWRTKKLACPLVLALALARPCGPTSPGGRGVKTGDDSRDGCVCHLAAKKPQPSRAFFKNPSPFRGRVARMAGRGCRMHARTQPASKRDRGIGGQIPQLQPLCLLSTTELPVHRSHN</sequence>
<feature type="region of interest" description="Disordered" evidence="1">
    <location>
        <begin position="131"/>
        <end position="150"/>
    </location>
</feature>
<evidence type="ECO:0000256" key="1">
    <source>
        <dbReference type="SAM" id="MobiDB-lite"/>
    </source>
</evidence>